<feature type="region of interest" description="Disordered" evidence="1">
    <location>
        <begin position="96"/>
        <end position="122"/>
    </location>
</feature>
<protein>
    <submittedName>
        <fullName evidence="2">Uncharacterized protein</fullName>
    </submittedName>
</protein>
<organism evidence="2 3">
    <name type="scientific">Candidatus Beckwithbacteria bacterium GW2011_GWA2_43_10</name>
    <dbReference type="NCBI Taxonomy" id="1618369"/>
    <lineage>
        <taxon>Bacteria</taxon>
        <taxon>Candidatus Beckwithiibacteriota</taxon>
    </lineage>
</organism>
<feature type="non-terminal residue" evidence="2">
    <location>
        <position position="174"/>
    </location>
</feature>
<gene>
    <name evidence="2" type="ORF">UV54_C0024G0001</name>
</gene>
<dbReference type="AlphaFoldDB" id="A0A0G1C2X1"/>
<feature type="compositionally biased region" description="Low complexity" evidence="1">
    <location>
        <begin position="96"/>
        <end position="118"/>
    </location>
</feature>
<dbReference type="EMBL" id="LCEW01000024">
    <property type="protein sequence ID" value="KKS79917.1"/>
    <property type="molecule type" value="Genomic_DNA"/>
</dbReference>
<evidence type="ECO:0000313" key="3">
    <source>
        <dbReference type="Proteomes" id="UP000034213"/>
    </source>
</evidence>
<reference evidence="2 3" key="1">
    <citation type="journal article" date="2015" name="Nature">
        <title>rRNA introns, odd ribosomes, and small enigmatic genomes across a large radiation of phyla.</title>
        <authorList>
            <person name="Brown C.T."/>
            <person name="Hug L.A."/>
            <person name="Thomas B.C."/>
            <person name="Sharon I."/>
            <person name="Castelle C.J."/>
            <person name="Singh A."/>
            <person name="Wilkins M.J."/>
            <person name="Williams K.H."/>
            <person name="Banfield J.F."/>
        </authorList>
    </citation>
    <scope>NUCLEOTIDE SEQUENCE [LARGE SCALE GENOMIC DNA]</scope>
</reference>
<evidence type="ECO:0000313" key="2">
    <source>
        <dbReference type="EMBL" id="KKS79917.1"/>
    </source>
</evidence>
<comment type="caution">
    <text evidence="2">The sequence shown here is derived from an EMBL/GenBank/DDBJ whole genome shotgun (WGS) entry which is preliminary data.</text>
</comment>
<accession>A0A0G1C2X1</accession>
<proteinExistence type="predicted"/>
<dbReference type="Proteomes" id="UP000034213">
    <property type="component" value="Unassembled WGS sequence"/>
</dbReference>
<sequence>MEKNRSVKSKIFSLILWLTAAAVLSFMVLSVVMLRAQPVLIAVVGGAKNCKNKSGECVNPKKEPKKVNDCEEIKGAVCERKKDICCKVKTTVSRQTSNSSQTSSPEAAAPSGAADSVPSSPPTASLYTCDKLAQLRLRGECGLKNQRPPGYTIHCTDGGGIHFYCCPYGQVINQ</sequence>
<name>A0A0G1C2X1_9BACT</name>
<evidence type="ECO:0000256" key="1">
    <source>
        <dbReference type="SAM" id="MobiDB-lite"/>
    </source>
</evidence>